<organism evidence="1">
    <name type="scientific">Anguilla anguilla</name>
    <name type="common">European freshwater eel</name>
    <name type="synonym">Muraena anguilla</name>
    <dbReference type="NCBI Taxonomy" id="7936"/>
    <lineage>
        <taxon>Eukaryota</taxon>
        <taxon>Metazoa</taxon>
        <taxon>Chordata</taxon>
        <taxon>Craniata</taxon>
        <taxon>Vertebrata</taxon>
        <taxon>Euteleostomi</taxon>
        <taxon>Actinopterygii</taxon>
        <taxon>Neopterygii</taxon>
        <taxon>Teleostei</taxon>
        <taxon>Anguilliformes</taxon>
        <taxon>Anguillidae</taxon>
        <taxon>Anguilla</taxon>
    </lineage>
</organism>
<name>A0A0E9PV53_ANGAN</name>
<protein>
    <submittedName>
        <fullName evidence="1">Uncharacterized protein</fullName>
    </submittedName>
</protein>
<evidence type="ECO:0000313" key="1">
    <source>
        <dbReference type="EMBL" id="JAH08496.1"/>
    </source>
</evidence>
<reference evidence="1" key="1">
    <citation type="submission" date="2014-11" db="EMBL/GenBank/DDBJ databases">
        <authorList>
            <person name="Amaro Gonzalez C."/>
        </authorList>
    </citation>
    <scope>NUCLEOTIDE SEQUENCE</scope>
</reference>
<dbReference type="EMBL" id="GBXM01100081">
    <property type="protein sequence ID" value="JAH08496.1"/>
    <property type="molecule type" value="Transcribed_RNA"/>
</dbReference>
<sequence>MGCRADIVERPLKSSIRGETAELLNGSVNLMKTNSCFLEPFTNPTCDFPGNFHLTQCIHTVYFVYTKCEYSMSFHEGGPHRIS</sequence>
<dbReference type="AlphaFoldDB" id="A0A0E9PV53"/>
<proteinExistence type="predicted"/>
<accession>A0A0E9PV53</accession>
<reference evidence="1" key="2">
    <citation type="journal article" date="2015" name="Fish Shellfish Immunol.">
        <title>Early steps in the European eel (Anguilla anguilla)-Vibrio vulnificus interaction in the gills: Role of the RtxA13 toxin.</title>
        <authorList>
            <person name="Callol A."/>
            <person name="Pajuelo D."/>
            <person name="Ebbesson L."/>
            <person name="Teles M."/>
            <person name="MacKenzie S."/>
            <person name="Amaro C."/>
        </authorList>
    </citation>
    <scope>NUCLEOTIDE SEQUENCE</scope>
</reference>